<organism evidence="1 2">
    <name type="scientific">Brochothrix campestris FSL F6-1037</name>
    <dbReference type="NCBI Taxonomy" id="1265861"/>
    <lineage>
        <taxon>Bacteria</taxon>
        <taxon>Bacillati</taxon>
        <taxon>Bacillota</taxon>
        <taxon>Bacilli</taxon>
        <taxon>Bacillales</taxon>
        <taxon>Listeriaceae</taxon>
        <taxon>Brochothrix</taxon>
    </lineage>
</organism>
<proteinExistence type="predicted"/>
<evidence type="ECO:0000313" key="1">
    <source>
        <dbReference type="EMBL" id="EUJ35646.1"/>
    </source>
</evidence>
<protein>
    <submittedName>
        <fullName evidence="1">Uncharacterized protein</fullName>
    </submittedName>
</protein>
<evidence type="ECO:0000313" key="2">
    <source>
        <dbReference type="Proteomes" id="UP000019243"/>
    </source>
</evidence>
<dbReference type="EMBL" id="AODH01000054">
    <property type="protein sequence ID" value="EUJ35646.1"/>
    <property type="molecule type" value="Genomic_DNA"/>
</dbReference>
<dbReference type="OrthoDB" id="2187943at2"/>
<reference evidence="1 2" key="1">
    <citation type="submission" date="2012-12" db="EMBL/GenBank/DDBJ databases">
        <title>Novel taxa of Listeriaceae from agricultural environments in the United States.</title>
        <authorList>
            <person name="den Bakker H.C."/>
            <person name="Allred A."/>
            <person name="Warchocki S."/>
            <person name="Wright E.M."/>
            <person name="Burrell A."/>
            <person name="Nightingale K.K."/>
            <person name="Kephart D."/>
            <person name="Wiedmann M."/>
        </authorList>
    </citation>
    <scope>NUCLEOTIDE SEQUENCE [LARGE SCALE GENOMIC DNA]</scope>
    <source>
        <strain evidence="1 2">FSL F6-1037</strain>
    </source>
</reference>
<accession>W7CII6</accession>
<keyword evidence="2" id="KW-1185">Reference proteome</keyword>
<sequence length="76" mass="9214">MDQNTWEKFQEAIEEGQEISFDYKNEEWWISRVDEERSFLLTRSSDSYTQSFTTAEELYKKGIIDGEKFINRVKDF</sequence>
<dbReference type="AlphaFoldDB" id="W7CII6"/>
<dbReference type="RefSeq" id="WP_035315555.1">
    <property type="nucleotide sequence ID" value="NZ_AODH01000054.1"/>
</dbReference>
<name>W7CII6_9LIST</name>
<dbReference type="Proteomes" id="UP000019243">
    <property type="component" value="Unassembled WGS sequence"/>
</dbReference>
<dbReference type="STRING" id="1265861.BCAMP_11495"/>
<comment type="caution">
    <text evidence="1">The sequence shown here is derived from an EMBL/GenBank/DDBJ whole genome shotgun (WGS) entry which is preliminary data.</text>
</comment>
<gene>
    <name evidence="1" type="ORF">BCAMP_11495</name>
</gene>